<evidence type="ECO:0000256" key="1">
    <source>
        <dbReference type="ARBA" id="ARBA00010409"/>
    </source>
</evidence>
<dbReference type="InterPro" id="IPR051954">
    <property type="entry name" value="tRNA_methyltransferase_THADA"/>
</dbReference>
<reference evidence="3" key="1">
    <citation type="submission" date="2016-06" db="UniProtKB">
        <authorList>
            <consortium name="WormBaseParasite"/>
        </authorList>
    </citation>
    <scope>IDENTIFICATION</scope>
</reference>
<accession>A0A183AHA2</accession>
<dbReference type="WBParaSite" id="ECPE_0000635001-mRNA-1">
    <property type="protein sequence ID" value="ECPE_0000635001-mRNA-1"/>
    <property type="gene ID" value="ECPE_0000635001"/>
</dbReference>
<evidence type="ECO:0000313" key="3">
    <source>
        <dbReference type="WBParaSite" id="ECPE_0000635001-mRNA-1"/>
    </source>
</evidence>
<dbReference type="Pfam" id="PF10350">
    <property type="entry name" value="DUF2428"/>
    <property type="match status" value="1"/>
</dbReference>
<comment type="similarity">
    <text evidence="1">Belongs to the THADA family.</text>
</comment>
<dbReference type="InterPro" id="IPR019442">
    <property type="entry name" value="THADA/TRM732_DUF2428"/>
</dbReference>
<dbReference type="AlphaFoldDB" id="A0A183AHA2"/>
<dbReference type="InterPro" id="IPR016024">
    <property type="entry name" value="ARM-type_fold"/>
</dbReference>
<dbReference type="PANTHER" id="PTHR14387">
    <property type="entry name" value="THADA/DEATH RECEPTOR INTERACTING PROTEIN"/>
    <property type="match status" value="1"/>
</dbReference>
<organism evidence="3">
    <name type="scientific">Echinostoma caproni</name>
    <dbReference type="NCBI Taxonomy" id="27848"/>
    <lineage>
        <taxon>Eukaryota</taxon>
        <taxon>Metazoa</taxon>
        <taxon>Spiralia</taxon>
        <taxon>Lophotrochozoa</taxon>
        <taxon>Platyhelminthes</taxon>
        <taxon>Trematoda</taxon>
        <taxon>Digenea</taxon>
        <taxon>Plagiorchiida</taxon>
        <taxon>Echinostomata</taxon>
        <taxon>Echinostomatoidea</taxon>
        <taxon>Echinostomatidae</taxon>
        <taxon>Echinostoma</taxon>
    </lineage>
</organism>
<sequence>LVAADSIYYPRGKFTVDACDEKKTVPVGILITCEQVLDVCWKFLCQYTYSVTRRAAGLWPAVKAALLAERARGSRNMPNLLINWLRRLLRLASVNSNGVTCTACGEEKADSPRTLALHILRGMVADASLRAHIQLIPSADDDPNQSTYSFAVEAICQAVLPGFMSPEWTISNAALQLHSALVLRLTGSNSGRPAPSASVVFDVHKPLLEMCVDRLEWVQRSGQDSVWTTTQLLPLLTLLVRMAPSSGAKLFNWSVAFNLVEHLLIGPTVGPGTWFLASRLCDLMTVVISAAVDHSDWDSTLRSTAREWFVDKLSRFCSTPHDQPFYVDAVVALVHFVYHVCPSILVHNPIILVNWAPRLVHRLLGALTDTDRPQYLALFANTSVQYWLLGIHHPTTNMLLSWRVVQVWAFVIQNRLMQTGDIEVHLNDDQRHKAISSLRAILNVEDVGSSDAGNRANALLCEAVCLSVTDSSHSFYLDRWFDQLTDCLHPSSPDSARLIASEAVYAWLSSFQKAQTPEKSPSSVQQLLCTMTPLERQKFLSLLFLGIFDECAEGFLEGLPSPFRLIHPGLTAMYGKPVAPLFSVHLLLERLLPFLFSDRDSKEEVSGWLQAEWKRVMHGLNRRLIEEAMMRER</sequence>
<name>A0A183AHA2_9TREM</name>
<protein>
    <submittedName>
        <fullName evidence="3">DUF2428 domain-containing protein</fullName>
    </submittedName>
</protein>
<evidence type="ECO:0000259" key="2">
    <source>
        <dbReference type="Pfam" id="PF10350"/>
    </source>
</evidence>
<dbReference type="SUPFAM" id="SSF48371">
    <property type="entry name" value="ARM repeat"/>
    <property type="match status" value="1"/>
</dbReference>
<dbReference type="GO" id="GO:0030488">
    <property type="term" value="P:tRNA methylation"/>
    <property type="evidence" value="ECO:0007669"/>
    <property type="project" value="TreeGrafter"/>
</dbReference>
<dbReference type="PANTHER" id="PTHR14387:SF0">
    <property type="entry name" value="DUF2428 DOMAIN-CONTAINING PROTEIN"/>
    <property type="match status" value="1"/>
</dbReference>
<proteinExistence type="inferred from homology"/>
<dbReference type="GO" id="GO:0005829">
    <property type="term" value="C:cytosol"/>
    <property type="evidence" value="ECO:0007669"/>
    <property type="project" value="TreeGrafter"/>
</dbReference>
<feature type="domain" description="DUF2428" evidence="2">
    <location>
        <begin position="46"/>
        <end position="134"/>
    </location>
</feature>